<dbReference type="InterPro" id="IPR000522">
    <property type="entry name" value="ABC_transptr_permease_BtuC"/>
</dbReference>
<reference evidence="9 10" key="1">
    <citation type="submission" date="2023-07" db="EMBL/GenBank/DDBJ databases">
        <title>Genomic Encyclopedia of Type Strains, Phase IV (KMG-IV): sequencing the most valuable type-strain genomes for metagenomic binning, comparative biology and taxonomic classification.</title>
        <authorList>
            <person name="Goeker M."/>
        </authorList>
    </citation>
    <scope>NUCLEOTIDE SEQUENCE [LARGE SCALE GENOMIC DNA]</scope>
    <source>
        <strain evidence="9 10">DSM 1400</strain>
    </source>
</reference>
<gene>
    <name evidence="9" type="ORF">QOZ93_001719</name>
</gene>
<dbReference type="Proteomes" id="UP001224418">
    <property type="component" value="Unassembled WGS sequence"/>
</dbReference>
<evidence type="ECO:0000256" key="5">
    <source>
        <dbReference type="ARBA" id="ARBA00022692"/>
    </source>
</evidence>
<evidence type="ECO:0000256" key="3">
    <source>
        <dbReference type="ARBA" id="ARBA00022448"/>
    </source>
</evidence>
<evidence type="ECO:0000313" key="9">
    <source>
        <dbReference type="EMBL" id="MDQ0479976.1"/>
    </source>
</evidence>
<name>A0ABU0JSA1_HATLI</name>
<evidence type="ECO:0000313" key="10">
    <source>
        <dbReference type="Proteomes" id="UP001224418"/>
    </source>
</evidence>
<evidence type="ECO:0000256" key="4">
    <source>
        <dbReference type="ARBA" id="ARBA00022475"/>
    </source>
</evidence>
<proteinExistence type="inferred from homology"/>
<dbReference type="PANTHER" id="PTHR30472:SF25">
    <property type="entry name" value="ABC TRANSPORTER PERMEASE PROTEIN MJ0876-RELATED"/>
    <property type="match status" value="1"/>
</dbReference>
<feature type="transmembrane region" description="Helical" evidence="8">
    <location>
        <begin position="216"/>
        <end position="237"/>
    </location>
</feature>
<dbReference type="InterPro" id="IPR037294">
    <property type="entry name" value="ABC_BtuC-like"/>
</dbReference>
<organism evidence="9 10">
    <name type="scientific">Hathewaya limosa</name>
    <name type="common">Clostridium limosum</name>
    <dbReference type="NCBI Taxonomy" id="1536"/>
    <lineage>
        <taxon>Bacteria</taxon>
        <taxon>Bacillati</taxon>
        <taxon>Bacillota</taxon>
        <taxon>Clostridia</taxon>
        <taxon>Eubacteriales</taxon>
        <taxon>Clostridiaceae</taxon>
        <taxon>Hathewaya</taxon>
    </lineage>
</organism>
<dbReference type="PANTHER" id="PTHR30472">
    <property type="entry name" value="FERRIC ENTEROBACTIN TRANSPORT SYSTEM PERMEASE PROTEIN"/>
    <property type="match status" value="1"/>
</dbReference>
<comment type="subcellular location">
    <subcellularLocation>
        <location evidence="1">Cell membrane</location>
        <topology evidence="1">Multi-pass membrane protein</topology>
    </subcellularLocation>
</comment>
<accession>A0ABU0JSA1</accession>
<comment type="caution">
    <text evidence="9">The sequence shown here is derived from an EMBL/GenBank/DDBJ whole genome shotgun (WGS) entry which is preliminary data.</text>
</comment>
<feature type="transmembrane region" description="Helical" evidence="8">
    <location>
        <begin position="266"/>
        <end position="289"/>
    </location>
</feature>
<evidence type="ECO:0000256" key="6">
    <source>
        <dbReference type="ARBA" id="ARBA00022989"/>
    </source>
</evidence>
<feature type="transmembrane region" description="Helical" evidence="8">
    <location>
        <begin position="174"/>
        <end position="196"/>
    </location>
</feature>
<feature type="transmembrane region" description="Helical" evidence="8">
    <location>
        <begin position="115"/>
        <end position="138"/>
    </location>
</feature>
<feature type="transmembrane region" description="Helical" evidence="8">
    <location>
        <begin position="144"/>
        <end position="162"/>
    </location>
</feature>
<evidence type="ECO:0000256" key="2">
    <source>
        <dbReference type="ARBA" id="ARBA00007935"/>
    </source>
</evidence>
<keyword evidence="10" id="KW-1185">Reference proteome</keyword>
<feature type="transmembrane region" description="Helical" evidence="8">
    <location>
        <begin position="83"/>
        <end position="103"/>
    </location>
</feature>
<feature type="transmembrane region" description="Helical" evidence="8">
    <location>
        <begin position="20"/>
        <end position="40"/>
    </location>
</feature>
<evidence type="ECO:0000256" key="8">
    <source>
        <dbReference type="SAM" id="Phobius"/>
    </source>
</evidence>
<keyword evidence="4" id="KW-1003">Cell membrane</keyword>
<protein>
    <submittedName>
        <fullName evidence="9">Iron complex transport system permease protein</fullName>
    </submittedName>
</protein>
<evidence type="ECO:0000256" key="1">
    <source>
        <dbReference type="ARBA" id="ARBA00004651"/>
    </source>
</evidence>
<dbReference type="Gene3D" id="1.10.3470.10">
    <property type="entry name" value="ABC transporter involved in vitamin B12 uptake, BtuC"/>
    <property type="match status" value="1"/>
</dbReference>
<comment type="similarity">
    <text evidence="2">Belongs to the binding-protein-dependent transport system permease family. FecCD subfamily.</text>
</comment>
<keyword evidence="7 8" id="KW-0472">Membrane</keyword>
<evidence type="ECO:0000256" key="7">
    <source>
        <dbReference type="ARBA" id="ARBA00023136"/>
    </source>
</evidence>
<sequence length="363" mass="39450">MNETSAEIKKSLYKEKCKFIMILAVLIVVLIFSILISITLGQVDIKLSEVFKVLVYNIFKLPGVEKVNKQVGMAYEIIWLIRFPRVLLSFIVGMGLSVVGVVMQSIVQNPLADPYTLGISSGASLGATFAILIGVNGIFGPNSVGVMGFLGAFLAAMFVFGLANIKGRASSVKLILSGLVISTICSSFTSFIIYIAPNEQKLRSVTFWLMGSLASATWENILFPLVTTIVGVIYFIFQFRILNLMLMGDETAITLGTDLNKHRMSYILITSFITGVIVSVAGMVGFVGLMVPHVVRIILGTDHKKLVPISALVGAIFLVWTDVMARSLVPNAEMPIGIITSIIGAPFFIWLMVKRVYGFGGSE</sequence>
<dbReference type="CDD" id="cd06550">
    <property type="entry name" value="TM_ABC_iron-siderophores_like"/>
    <property type="match status" value="1"/>
</dbReference>
<keyword evidence="5 8" id="KW-0812">Transmembrane</keyword>
<keyword evidence="6 8" id="KW-1133">Transmembrane helix</keyword>
<feature type="transmembrane region" description="Helical" evidence="8">
    <location>
        <begin position="336"/>
        <end position="353"/>
    </location>
</feature>
<feature type="transmembrane region" description="Helical" evidence="8">
    <location>
        <begin position="309"/>
        <end position="329"/>
    </location>
</feature>
<dbReference type="Pfam" id="PF01032">
    <property type="entry name" value="FecCD"/>
    <property type="match status" value="1"/>
</dbReference>
<dbReference type="EMBL" id="JAUSWN010000013">
    <property type="protein sequence ID" value="MDQ0479976.1"/>
    <property type="molecule type" value="Genomic_DNA"/>
</dbReference>
<dbReference type="SUPFAM" id="SSF81345">
    <property type="entry name" value="ABC transporter involved in vitamin B12 uptake, BtuC"/>
    <property type="match status" value="1"/>
</dbReference>
<keyword evidence="3" id="KW-0813">Transport</keyword>